<dbReference type="SMART" id="SM00458">
    <property type="entry name" value="RICIN"/>
    <property type="match status" value="1"/>
</dbReference>
<dbReference type="RefSeq" id="WP_345003155.1">
    <property type="nucleotide sequence ID" value="NZ_BAAAXV010000012.1"/>
</dbReference>
<dbReference type="CDD" id="cd23418">
    <property type="entry name" value="beta-trefoil_Ricin_XLN-like"/>
    <property type="match status" value="1"/>
</dbReference>
<dbReference type="PROSITE" id="PS50231">
    <property type="entry name" value="RICIN_B_LECTIN"/>
    <property type="match status" value="1"/>
</dbReference>
<dbReference type="EMBL" id="JBHMBW010000032">
    <property type="protein sequence ID" value="MFB9627404.1"/>
    <property type="molecule type" value="Genomic_DNA"/>
</dbReference>
<dbReference type="InterPro" id="IPR000772">
    <property type="entry name" value="Ricin_B_lectin"/>
</dbReference>
<dbReference type="SUPFAM" id="SSF50370">
    <property type="entry name" value="Ricin B-like lectins"/>
    <property type="match status" value="1"/>
</dbReference>
<dbReference type="Proteomes" id="UP001589532">
    <property type="component" value="Unassembled WGS sequence"/>
</dbReference>
<dbReference type="InterPro" id="IPR017853">
    <property type="entry name" value="GH"/>
</dbReference>
<dbReference type="Gene3D" id="2.80.10.50">
    <property type="match status" value="1"/>
</dbReference>
<dbReference type="InterPro" id="IPR035992">
    <property type="entry name" value="Ricin_B-like_lectins"/>
</dbReference>
<reference evidence="3 4" key="1">
    <citation type="submission" date="2024-09" db="EMBL/GenBank/DDBJ databases">
        <authorList>
            <person name="Sun Q."/>
            <person name="Mori K."/>
        </authorList>
    </citation>
    <scope>NUCLEOTIDE SEQUENCE [LARGE SCALE GENOMIC DNA]</scope>
    <source>
        <strain evidence="3 4">JCM 3143</strain>
    </source>
</reference>
<sequence length="569" mass="61034">MHAPARLSVHVRGRRRRPPAVVAACLLTAVVTALSWAVALPASAAPAPLVSASSQRCLDVKGNVDTLGTALDIWDCNGQANQGFEFTSAGELRTLNGTRCVDADRGQTTPGTIVLIWSCNGQANQKWRKNTDGSITGTQSGLCLDVNMAGTANGTAVILWTCNGQSNQKWNGTTGGGSTLVVDAATAVRPVTRVGSGTLYGLSDANTPPVSIMQPLKLHQLRQPPPLHQHRPNGSPVPIGDTLDIAANAKAIGAVITVDMADSFDGFPYNWTNWDDWYSRIDKMIAAVKARPDITNIDAWEPWNEPDWTWPSSAGSFNDGWVRTYRRIRQSEPNTAIMGPSESHWDVNRMRSFLTNAKATGTLPQIVSWHELSGWQQVTANVQAYRALERELGISALPISINEYATRDEIDVPSSANHYVAQFERSGVRDAERAFWFEAGTLNGLLYNGRPTASYWMYKWYADQSGSIVKVTPAASNDGVAAYDAGTRTFSLVFGGQSGNSTIRVDGLGALGSSVTGTLEYVPGSGRTTNVSGATQLSSAAYTVTNGSVTVPVNGQDANGAYRLTLTPR</sequence>
<accession>A0ABV5S6W0</accession>
<dbReference type="NCBIfam" id="NF035930">
    <property type="entry name" value="lectin_2"/>
    <property type="match status" value="1"/>
</dbReference>
<organism evidence="3 4">
    <name type="scientific">Nonomuraea helvata</name>
    <dbReference type="NCBI Taxonomy" id="37484"/>
    <lineage>
        <taxon>Bacteria</taxon>
        <taxon>Bacillati</taxon>
        <taxon>Actinomycetota</taxon>
        <taxon>Actinomycetes</taxon>
        <taxon>Streptosporangiales</taxon>
        <taxon>Streptosporangiaceae</taxon>
        <taxon>Nonomuraea</taxon>
    </lineage>
</organism>
<dbReference type="SUPFAM" id="SSF51445">
    <property type="entry name" value="(Trans)glycosidases"/>
    <property type="match status" value="1"/>
</dbReference>
<protein>
    <submittedName>
        <fullName evidence="3">Lectin</fullName>
    </submittedName>
</protein>
<evidence type="ECO:0000256" key="1">
    <source>
        <dbReference type="SAM" id="SignalP"/>
    </source>
</evidence>
<evidence type="ECO:0000313" key="4">
    <source>
        <dbReference type="Proteomes" id="UP001589532"/>
    </source>
</evidence>
<evidence type="ECO:0000313" key="3">
    <source>
        <dbReference type="EMBL" id="MFB9627404.1"/>
    </source>
</evidence>
<keyword evidence="1" id="KW-0732">Signal</keyword>
<dbReference type="Gene3D" id="3.20.20.80">
    <property type="entry name" value="Glycosidases"/>
    <property type="match status" value="1"/>
</dbReference>
<dbReference type="Pfam" id="PF00652">
    <property type="entry name" value="Ricin_B_lectin"/>
    <property type="match status" value="1"/>
</dbReference>
<feature type="domain" description="Ricin B lectin" evidence="2">
    <location>
        <begin position="46"/>
        <end position="173"/>
    </location>
</feature>
<gene>
    <name evidence="3" type="ORF">ACFFSA_30350</name>
</gene>
<evidence type="ECO:0000259" key="2">
    <source>
        <dbReference type="SMART" id="SM00458"/>
    </source>
</evidence>
<name>A0ABV5S6W0_9ACTN</name>
<feature type="signal peptide" evidence="1">
    <location>
        <begin position="1"/>
        <end position="44"/>
    </location>
</feature>
<keyword evidence="4" id="KW-1185">Reference proteome</keyword>
<proteinExistence type="predicted"/>
<comment type="caution">
    <text evidence="3">The sequence shown here is derived from an EMBL/GenBank/DDBJ whole genome shotgun (WGS) entry which is preliminary data.</text>
</comment>
<feature type="chain" id="PRO_5046948406" evidence="1">
    <location>
        <begin position="45"/>
        <end position="569"/>
    </location>
</feature>